<proteinExistence type="predicted"/>
<gene>
    <name evidence="1" type="ORF">NDN08_001335</name>
</gene>
<evidence type="ECO:0000313" key="2">
    <source>
        <dbReference type="Proteomes" id="UP001157974"/>
    </source>
</evidence>
<dbReference type="EMBL" id="JAMWBK010000005">
    <property type="protein sequence ID" value="KAJ8904820.1"/>
    <property type="molecule type" value="Genomic_DNA"/>
</dbReference>
<name>A0AAV8UQH3_9RHOD</name>
<dbReference type="AlphaFoldDB" id="A0AAV8UQH3"/>
<protein>
    <submittedName>
        <fullName evidence="1">Uncharacterized protein</fullName>
    </submittedName>
</protein>
<comment type="caution">
    <text evidence="1">The sequence shown here is derived from an EMBL/GenBank/DDBJ whole genome shotgun (WGS) entry which is preliminary data.</text>
</comment>
<reference evidence="1 2" key="1">
    <citation type="journal article" date="2023" name="Nat. Commun.">
        <title>Origin of minicircular mitochondrial genomes in red algae.</title>
        <authorList>
            <person name="Lee Y."/>
            <person name="Cho C.H."/>
            <person name="Lee Y.M."/>
            <person name="Park S.I."/>
            <person name="Yang J.H."/>
            <person name="West J.A."/>
            <person name="Bhattacharya D."/>
            <person name="Yoon H.S."/>
        </authorList>
    </citation>
    <scope>NUCLEOTIDE SEQUENCE [LARGE SCALE GENOMIC DNA]</scope>
    <source>
        <strain evidence="1 2">CCMP1338</strain>
        <tissue evidence="1">Whole cell</tissue>
    </source>
</reference>
<evidence type="ECO:0000313" key="1">
    <source>
        <dbReference type="EMBL" id="KAJ8904820.1"/>
    </source>
</evidence>
<dbReference type="Proteomes" id="UP001157974">
    <property type="component" value="Unassembled WGS sequence"/>
</dbReference>
<organism evidence="1 2">
    <name type="scientific">Rhodosorus marinus</name>
    <dbReference type="NCBI Taxonomy" id="101924"/>
    <lineage>
        <taxon>Eukaryota</taxon>
        <taxon>Rhodophyta</taxon>
        <taxon>Stylonematophyceae</taxon>
        <taxon>Stylonematales</taxon>
        <taxon>Stylonemataceae</taxon>
        <taxon>Rhodosorus</taxon>
    </lineage>
</organism>
<accession>A0AAV8UQH3</accession>
<keyword evidence="2" id="KW-1185">Reference proteome</keyword>
<sequence>MLHETVIGSEEFGRDLDVKGEGSVDSIGCESWKMHDMVKRKKVSFSDKVLVVWITPEKGPVGGGMDADWGHERAGQSDLV</sequence>